<evidence type="ECO:0000313" key="1">
    <source>
        <dbReference type="EMBL" id="AAX26000.1"/>
    </source>
</evidence>
<reference evidence="1" key="2">
    <citation type="journal article" date="2006" name="PLoS Pathog.">
        <title>New perspectives on host-parasite interplay by comparative transcriptomic and proteomic analyses of Schistosoma japonicum.</title>
        <authorList>
            <person name="Liu F."/>
            <person name="Lu J."/>
            <person name="Hu W."/>
            <person name="Wang S.Y."/>
            <person name="Cui S.J."/>
            <person name="Chi M."/>
            <person name="Yan Q."/>
            <person name="Wang X.R."/>
            <person name="Song H.D."/>
            <person name="Xu X.N."/>
            <person name="Wang J.J."/>
            <person name="Zhang X.L."/>
            <person name="Zhang X."/>
            <person name="Wang Z.Q."/>
            <person name="Xue C.L."/>
            <person name="Brindley P.J."/>
            <person name="McManus D.P."/>
            <person name="Yang P.Y."/>
            <person name="Feng Z."/>
            <person name="Chen Z."/>
            <person name="Han Z.G."/>
        </authorList>
    </citation>
    <scope>NUCLEOTIDE SEQUENCE</scope>
</reference>
<accession>Q5C2X5</accession>
<proteinExistence type="evidence at transcript level"/>
<protein>
    <submittedName>
        <fullName evidence="1">Uncharacterized protein</fullName>
    </submittedName>
</protein>
<dbReference type="AlphaFoldDB" id="Q5C2X5"/>
<name>Q5C2X5_SCHJA</name>
<sequence>MNGSRTVSLLRNSTLVTAVNLLLHIQK</sequence>
<organism evidence="1">
    <name type="scientific">Schistosoma japonicum</name>
    <name type="common">Blood fluke</name>
    <dbReference type="NCBI Taxonomy" id="6182"/>
    <lineage>
        <taxon>Eukaryota</taxon>
        <taxon>Metazoa</taxon>
        <taxon>Spiralia</taxon>
        <taxon>Lophotrochozoa</taxon>
        <taxon>Platyhelminthes</taxon>
        <taxon>Trematoda</taxon>
        <taxon>Digenea</taxon>
        <taxon>Strigeidida</taxon>
        <taxon>Schistosomatoidea</taxon>
        <taxon>Schistosomatidae</taxon>
        <taxon>Schistosoma</taxon>
    </lineage>
</organism>
<reference evidence="1" key="1">
    <citation type="submission" date="2005-03" db="EMBL/GenBank/DDBJ databases">
        <authorList>
            <person name="Han Z."/>
        </authorList>
    </citation>
    <scope>NUCLEOTIDE SEQUENCE</scope>
</reference>
<dbReference type="EMBL" id="AY810111">
    <property type="protein sequence ID" value="AAX26000.1"/>
    <property type="molecule type" value="mRNA"/>
</dbReference>